<feature type="transmembrane region" description="Helical" evidence="1">
    <location>
        <begin position="141"/>
        <end position="159"/>
    </location>
</feature>
<dbReference type="Proteomes" id="UP000249282">
    <property type="component" value="Unassembled WGS sequence"/>
</dbReference>
<reference evidence="2 3" key="1">
    <citation type="submission" date="2017-11" db="EMBL/GenBank/DDBJ databases">
        <title>Infants hospitalized years apart are colonized by the same room-sourced microbial strains.</title>
        <authorList>
            <person name="Brooks B."/>
            <person name="Olm M.R."/>
            <person name="Firek B.A."/>
            <person name="Baker R."/>
            <person name="Thomas B.C."/>
            <person name="Morowitz M.J."/>
            <person name="Banfield J.F."/>
        </authorList>
    </citation>
    <scope>NUCLEOTIDE SEQUENCE [LARGE SCALE GENOMIC DNA]</scope>
    <source>
        <strain evidence="2">S2_003_000_R3_20</strain>
    </source>
</reference>
<keyword evidence="1" id="KW-0472">Membrane</keyword>
<evidence type="ECO:0000313" key="2">
    <source>
        <dbReference type="EMBL" id="PZQ85152.1"/>
    </source>
</evidence>
<sequence length="168" mass="17925">MNPWPYATSHDMVDELENKEEGGCVRSLFLGVDHRFVALAFLGSTVAAGCALRFGSGADFAAGYYALTALIMAIGLGCLYGGVSANYQGLSWQLFQYPYDTGARARLASLLVIRRRAAIGFGIAMAMTNNCLMLAAFGSDVFSVTSLGVLAGGFFVLACQWHSKRKVA</sequence>
<evidence type="ECO:0000256" key="1">
    <source>
        <dbReference type="SAM" id="Phobius"/>
    </source>
</evidence>
<gene>
    <name evidence="2" type="ORF">DI542_16520</name>
</gene>
<feature type="transmembrane region" description="Helical" evidence="1">
    <location>
        <begin position="36"/>
        <end position="56"/>
    </location>
</feature>
<accession>A0A2W5R816</accession>
<proteinExistence type="predicted"/>
<protein>
    <submittedName>
        <fullName evidence="2">Uncharacterized protein</fullName>
    </submittedName>
</protein>
<keyword evidence="1" id="KW-0812">Transmembrane</keyword>
<dbReference type="AlphaFoldDB" id="A0A2W5R816"/>
<feature type="transmembrane region" description="Helical" evidence="1">
    <location>
        <begin position="62"/>
        <end position="83"/>
    </location>
</feature>
<name>A0A2W5R816_ACIJO</name>
<keyword evidence="1" id="KW-1133">Transmembrane helix</keyword>
<evidence type="ECO:0000313" key="3">
    <source>
        <dbReference type="Proteomes" id="UP000249282"/>
    </source>
</evidence>
<organism evidence="2 3">
    <name type="scientific">Acinetobacter johnsonii</name>
    <dbReference type="NCBI Taxonomy" id="40214"/>
    <lineage>
        <taxon>Bacteria</taxon>
        <taxon>Pseudomonadati</taxon>
        <taxon>Pseudomonadota</taxon>
        <taxon>Gammaproteobacteria</taxon>
        <taxon>Moraxellales</taxon>
        <taxon>Moraxellaceae</taxon>
        <taxon>Acinetobacter</taxon>
    </lineage>
</organism>
<dbReference type="EMBL" id="QFQJ01000130">
    <property type="protein sequence ID" value="PZQ85152.1"/>
    <property type="molecule type" value="Genomic_DNA"/>
</dbReference>
<comment type="caution">
    <text evidence="2">The sequence shown here is derived from an EMBL/GenBank/DDBJ whole genome shotgun (WGS) entry which is preliminary data.</text>
</comment>